<reference evidence="3 4" key="1">
    <citation type="submission" date="2020-03" db="EMBL/GenBank/DDBJ databases">
        <title>Draft Genome Sequence of 2-Methylisoborneol Producing Pseudanabaena yagii Strain GIHE-NHR1 Isolated from North Han River in South Korea.</title>
        <authorList>
            <person name="Jeong J."/>
        </authorList>
    </citation>
    <scope>NUCLEOTIDE SEQUENCE [LARGE SCALE GENOMIC DNA]</scope>
    <source>
        <strain evidence="3 4">GIHE-NHR1</strain>
    </source>
</reference>
<evidence type="ECO:0000313" key="4">
    <source>
        <dbReference type="Proteomes" id="UP000738376"/>
    </source>
</evidence>
<dbReference type="RefSeq" id="WP_169362639.1">
    <property type="nucleotide sequence ID" value="NZ_JAAVJL010000001.1"/>
</dbReference>
<dbReference type="InterPro" id="IPR012337">
    <property type="entry name" value="RNaseH-like_sf"/>
</dbReference>
<dbReference type="InterPro" id="IPR047658">
    <property type="entry name" value="IS4-like_transpos"/>
</dbReference>
<keyword evidence="4" id="KW-1185">Reference proteome</keyword>
<evidence type="ECO:0000313" key="3">
    <source>
        <dbReference type="EMBL" id="NMF57636.1"/>
    </source>
</evidence>
<dbReference type="Pfam" id="PF01609">
    <property type="entry name" value="DDE_Tnp_1"/>
    <property type="match status" value="1"/>
</dbReference>
<feature type="transmembrane region" description="Helical" evidence="1">
    <location>
        <begin position="284"/>
        <end position="307"/>
    </location>
</feature>
<evidence type="ECO:0000259" key="2">
    <source>
        <dbReference type="Pfam" id="PF01609"/>
    </source>
</evidence>
<evidence type="ECO:0000256" key="1">
    <source>
        <dbReference type="SAM" id="Phobius"/>
    </source>
</evidence>
<name>A0ABX1LQ50_9CYAN</name>
<comment type="caution">
    <text evidence="3">The sequence shown here is derived from an EMBL/GenBank/DDBJ whole genome shotgun (WGS) entry which is preliminary data.</text>
</comment>
<gene>
    <name evidence="3" type="ORF">HC246_06310</name>
</gene>
<protein>
    <submittedName>
        <fullName evidence="3">IS4 family transposase</fullName>
    </submittedName>
</protein>
<feature type="transmembrane region" description="Helical" evidence="1">
    <location>
        <begin position="103"/>
        <end position="125"/>
    </location>
</feature>
<dbReference type="NCBIfam" id="NF033591">
    <property type="entry name" value="transpos_IS4_2"/>
    <property type="match status" value="1"/>
</dbReference>
<dbReference type="SUPFAM" id="SSF53098">
    <property type="entry name" value="Ribonuclease H-like"/>
    <property type="match status" value="1"/>
</dbReference>
<dbReference type="InterPro" id="IPR002559">
    <property type="entry name" value="Transposase_11"/>
</dbReference>
<feature type="domain" description="Transposase IS4-like" evidence="2">
    <location>
        <begin position="87"/>
        <end position="294"/>
    </location>
</feature>
<keyword evidence="1" id="KW-0812">Transmembrane</keyword>
<dbReference type="Proteomes" id="UP000738376">
    <property type="component" value="Unassembled WGS sequence"/>
</dbReference>
<keyword evidence="1" id="KW-0472">Membrane</keyword>
<accession>A0ABX1LQ50</accession>
<sequence length="356" mass="41701">MKEINLFREKLQQHLQWNRARLAFVSMFLIALMRVKTVNLAEIATGFSGYAKVESHYKRLQRFFRDFEVDYEKIALMVVKVMQIPEPWVISIDRTDWEFGKTVFNVLTLGIVHYGIAFPLVWMMLDKKGNSNTRERCELCNRFLEIFGDRKIDFLSADREFVGEDWLDYLLCEPCNRFRIRRKNTLLNDGQKKLRADICFQDLQVGQSKVLSKPRKVWNHWLRIAAMRLDDGDLLIVATTHDPDTAIADYAKRWAIETLFGCFKTRGFCLESTHLQDPERLSKLIALLTLALCWALCWAFSSGLWLAQLNPLKPKKHGRLPKSIFRLGFDFLRHIIFDLHLNSQAFFTAILIMNEG</sequence>
<keyword evidence="1" id="KW-1133">Transmembrane helix</keyword>
<proteinExistence type="predicted"/>
<organism evidence="3 4">
    <name type="scientific">Pseudanabaena yagii GIHE-NHR1</name>
    <dbReference type="NCBI Taxonomy" id="2722753"/>
    <lineage>
        <taxon>Bacteria</taxon>
        <taxon>Bacillati</taxon>
        <taxon>Cyanobacteriota</taxon>
        <taxon>Cyanophyceae</taxon>
        <taxon>Pseudanabaenales</taxon>
        <taxon>Pseudanabaenaceae</taxon>
        <taxon>Pseudanabaena</taxon>
        <taxon>Pseudanabaena yagii</taxon>
    </lineage>
</organism>
<dbReference type="EMBL" id="JAAVJL010000001">
    <property type="protein sequence ID" value="NMF57636.1"/>
    <property type="molecule type" value="Genomic_DNA"/>
</dbReference>